<dbReference type="Proteomes" id="UP000019402">
    <property type="component" value="Unassembled WGS sequence"/>
</dbReference>
<name>W7YSK7_9BACT</name>
<organism evidence="2 3">
    <name type="scientific">Saccharicrinis fermentans DSM 9555 = JCM 21142</name>
    <dbReference type="NCBI Taxonomy" id="869213"/>
    <lineage>
        <taxon>Bacteria</taxon>
        <taxon>Pseudomonadati</taxon>
        <taxon>Bacteroidota</taxon>
        <taxon>Bacteroidia</taxon>
        <taxon>Marinilabiliales</taxon>
        <taxon>Marinilabiliaceae</taxon>
        <taxon>Saccharicrinis</taxon>
    </lineage>
</organism>
<evidence type="ECO:0008006" key="4">
    <source>
        <dbReference type="Google" id="ProtNLM"/>
    </source>
</evidence>
<dbReference type="Gene3D" id="2.130.10.10">
    <property type="entry name" value="YVTN repeat-like/Quinoprotein amine dehydrogenase"/>
    <property type="match status" value="1"/>
</dbReference>
<feature type="chain" id="PRO_5004907483" description="Exo-alpha-sialidase" evidence="1">
    <location>
        <begin position="26"/>
        <end position="433"/>
    </location>
</feature>
<sequence>MKSIKVFCVGTILILCLLYTSCKNNQDDNDYNPQTIHTELKLKLVYGDSQNGVFNEELKDSIVFEVTDGNNVPVPRVKIKYEPINGSVLYDYGLTDSIGRTYCYWKGDCESGIYKMNVYLVDSEHVYRDSLVVSSNISYPSNFGLACFPLGRYIEDIAVDPKDGTLYLVAENDPCVYVSYDHGISWSVLSEVPFSNGIKGVEVQEDGDLFVSTTYSEIWRFSDNLKWEYLKTISGSYINLQSVDNDVLFYSVYGETYRSVNNGNDWQLIEQGYFNDVAIHELYAHPDGTLYKLDGWDDILYSEDKGDSWDFLSYKRLFRMDESGIMYSSKSISSERTIMRSVNKGATWSDYITLPNNEFSNIQIIDFCVQGNDLFIYANDLRVYKYSISNNLLTRSEEAENYFYLRHMMVTKNGTVLLWDQNDLIYNLTFSEM</sequence>
<keyword evidence="3" id="KW-1185">Reference proteome</keyword>
<protein>
    <recommendedName>
        <fullName evidence="4">Exo-alpha-sialidase</fullName>
    </recommendedName>
</protein>
<dbReference type="AlphaFoldDB" id="W7YSK7"/>
<reference evidence="2 3" key="1">
    <citation type="journal article" date="2014" name="Genome Announc.">
        <title>Draft Genome Sequence of Cytophaga fermentans JCM 21142T, a Facultative Anaerobe Isolated from Marine Mud.</title>
        <authorList>
            <person name="Starns D."/>
            <person name="Oshima K."/>
            <person name="Suda W."/>
            <person name="Iino T."/>
            <person name="Yuki M."/>
            <person name="Inoue J."/>
            <person name="Kitamura K."/>
            <person name="Iida T."/>
            <person name="Darby A."/>
            <person name="Hattori M."/>
            <person name="Ohkuma M."/>
        </authorList>
    </citation>
    <scope>NUCLEOTIDE SEQUENCE [LARGE SCALE GENOMIC DNA]</scope>
    <source>
        <strain evidence="2 3">JCM 21142</strain>
    </source>
</reference>
<accession>W7YSK7</accession>
<dbReference type="InterPro" id="IPR015943">
    <property type="entry name" value="WD40/YVTN_repeat-like_dom_sf"/>
</dbReference>
<evidence type="ECO:0000313" key="2">
    <source>
        <dbReference type="EMBL" id="GAF05444.1"/>
    </source>
</evidence>
<dbReference type="EMBL" id="BAMD01000087">
    <property type="protein sequence ID" value="GAF05444.1"/>
    <property type="molecule type" value="Genomic_DNA"/>
</dbReference>
<dbReference type="STRING" id="869213.GCA_000517085_01667"/>
<proteinExistence type="predicted"/>
<feature type="signal peptide" evidence="1">
    <location>
        <begin position="1"/>
        <end position="25"/>
    </location>
</feature>
<comment type="caution">
    <text evidence="2">The sequence shown here is derived from an EMBL/GenBank/DDBJ whole genome shotgun (WGS) entry which is preliminary data.</text>
</comment>
<evidence type="ECO:0000313" key="3">
    <source>
        <dbReference type="Proteomes" id="UP000019402"/>
    </source>
</evidence>
<dbReference type="OrthoDB" id="9757809at2"/>
<dbReference type="RefSeq" id="WP_027471438.1">
    <property type="nucleotide sequence ID" value="NZ_BAMD01000087.1"/>
</dbReference>
<dbReference type="SUPFAM" id="SSF110296">
    <property type="entry name" value="Oligoxyloglucan reducing end-specific cellobiohydrolase"/>
    <property type="match status" value="1"/>
</dbReference>
<keyword evidence="1" id="KW-0732">Signal</keyword>
<gene>
    <name evidence="2" type="ORF">JCM21142_104179</name>
</gene>
<evidence type="ECO:0000256" key="1">
    <source>
        <dbReference type="SAM" id="SignalP"/>
    </source>
</evidence>